<comment type="subcellular location">
    <subcellularLocation>
        <location evidence="1">Cell envelope</location>
    </subcellularLocation>
</comment>
<evidence type="ECO:0000256" key="1">
    <source>
        <dbReference type="ARBA" id="ARBA00004196"/>
    </source>
</evidence>
<dbReference type="GO" id="GO:0046872">
    <property type="term" value="F:metal ion binding"/>
    <property type="evidence" value="ECO:0007669"/>
    <property type="project" value="UniProtKB-KW"/>
</dbReference>
<dbReference type="Gene3D" id="3.40.50.1980">
    <property type="entry name" value="Nitrogenase molybdenum iron protein domain"/>
    <property type="match status" value="2"/>
</dbReference>
<sequence>MSTPQPNLHITMTAFDTFSLSAMPRRFLLASATALALLGSQAFAADKLPVTASFSILGDLVRVVGGDRVAVTTLVGPNEDAHVFEAKPADAKTLLASRLVVTNGLGFEPWAAKLIKSAGYKGETVAATKGVKPRHMEEEKGHAGHAHEETDPHAWQNPGNVVLYVRNIAAGLSKVDAAGAATYQANAEAYVKELQALDSWTKEQIVSIPADKRKVITSHDAFGYFAAQYGVKFLAPQGVNTETEPSAKQVAQLIKQIQREKIRAVFVENMSTPKLIAQLSKDAGATLGASLYADALSTADQPGATYLKMMRHNVTQLVAGMKLN</sequence>
<evidence type="ECO:0000313" key="9">
    <source>
        <dbReference type="EMBL" id="CBA33747.1"/>
    </source>
</evidence>
<dbReference type="PRINTS" id="PR00690">
    <property type="entry name" value="ADHESNFAMILY"/>
</dbReference>
<keyword evidence="3 6" id="KW-0813">Transport</keyword>
<evidence type="ECO:0000256" key="6">
    <source>
        <dbReference type="RuleBase" id="RU003512"/>
    </source>
</evidence>
<proteinExistence type="inferred from homology"/>
<dbReference type="Pfam" id="PF01297">
    <property type="entry name" value="ZnuA"/>
    <property type="match status" value="1"/>
</dbReference>
<dbReference type="InterPro" id="IPR006127">
    <property type="entry name" value="ZnuA-like"/>
</dbReference>
<dbReference type="GO" id="GO:0007155">
    <property type="term" value="P:cell adhesion"/>
    <property type="evidence" value="ECO:0007669"/>
    <property type="project" value="InterPro"/>
</dbReference>
<dbReference type="SUPFAM" id="SSF53807">
    <property type="entry name" value="Helical backbone' metal receptor"/>
    <property type="match status" value="1"/>
</dbReference>
<dbReference type="InterPro" id="IPR006129">
    <property type="entry name" value="AdhesinB"/>
</dbReference>
<evidence type="ECO:0000256" key="3">
    <source>
        <dbReference type="ARBA" id="ARBA00022448"/>
    </source>
</evidence>
<feature type="chain" id="PRO_5003003928" description="Metal ABC transporter substrate-binding protein" evidence="8">
    <location>
        <begin position="45"/>
        <end position="324"/>
    </location>
</feature>
<name>C9YH10_CURXX</name>
<dbReference type="EMBL" id="FN543108">
    <property type="protein sequence ID" value="CBA33747.1"/>
    <property type="molecule type" value="Genomic_DNA"/>
</dbReference>
<dbReference type="GO" id="GO:0030313">
    <property type="term" value="C:cell envelope"/>
    <property type="evidence" value="ECO:0007669"/>
    <property type="project" value="UniProtKB-SubCell"/>
</dbReference>
<feature type="signal peptide" evidence="8">
    <location>
        <begin position="1"/>
        <end position="44"/>
    </location>
</feature>
<reference evidence="9" key="1">
    <citation type="journal article" date="2010" name="Nature">
        <title>The Dynamic genome of Hydra.</title>
        <authorList>
            <person name="Chapman J.A."/>
            <person name="Kirkness E.F."/>
            <person name="Simakov O."/>
            <person name="Hampson S.E."/>
            <person name="Mitros T."/>
            <person name="Weinmaier T."/>
            <person name="Rattei T."/>
            <person name="Balasubramanian P.G."/>
            <person name="Borman J."/>
            <person name="Busam D."/>
            <person name="Disbennett K."/>
            <person name="Pfannkoch C."/>
            <person name="Sumin N."/>
            <person name="Sutton G."/>
            <person name="Viswanathan L."/>
            <person name="Walenz B."/>
            <person name="Goodstein D.M."/>
            <person name="Hellsten U."/>
            <person name="Kawashima T."/>
            <person name="Prochnik S.E."/>
            <person name="Putnam N.H."/>
            <person name="Shu S."/>
            <person name="Blumberg B."/>
            <person name="Dana C.E."/>
            <person name="Gee L."/>
            <person name="Kibler D.F."/>
            <person name="Law L."/>
            <person name="Lindgens D."/>
            <person name="Martinez D.E."/>
            <person name="Peng J."/>
            <person name="Wigge P.A."/>
            <person name="Bertulat B."/>
            <person name="Guder C."/>
            <person name="Nakamura Y."/>
            <person name="Ozbek S."/>
            <person name="Watanabe H."/>
            <person name="Khalturin K."/>
            <person name="Hemmrich G."/>
            <person name="Franke A."/>
            <person name="Augustin R."/>
            <person name="Fraune S."/>
            <person name="Hayakawa E."/>
            <person name="Hayakawa S."/>
            <person name="Hirose M."/>
            <person name="Hwang J."/>
            <person name="Ikeo K."/>
            <person name="Nishimiya-Fujisawa C."/>
            <person name="Ogura A."/>
            <person name="Takahashi T."/>
            <person name="Steinmetz P.R."/>
            <person name="Zhang X."/>
            <person name="Aufschnaiter R."/>
            <person name="Eder M.K."/>
            <person name="Gorny A.K."/>
            <person name="Salvenmoser W."/>
            <person name="Heimberg A.M."/>
            <person name="Wheeler B.M."/>
            <person name="Peterson K.J."/>
            <person name="Boettger A."/>
            <person name="Tischler P."/>
            <person name="Wolf A."/>
            <person name="Gojobori T."/>
            <person name="Remington K.A."/>
            <person name="Strausberg R.L."/>
            <person name="Venter J."/>
            <person name="Technau U."/>
            <person name="Hobmayer B."/>
            <person name="Bosch T.C."/>
            <person name="Holstein T.W."/>
            <person name="Fujisawa T."/>
            <person name="Bode H.R."/>
            <person name="David C.N."/>
            <person name="Rokhsar D.S."/>
            <person name="Steele R.E."/>
        </authorList>
    </citation>
    <scope>NUCLEOTIDE SEQUENCE</scope>
</reference>
<dbReference type="AlphaFoldDB" id="C9YH10"/>
<evidence type="ECO:0000256" key="2">
    <source>
        <dbReference type="ARBA" id="ARBA00011028"/>
    </source>
</evidence>
<dbReference type="PRINTS" id="PR00691">
    <property type="entry name" value="ADHESINB"/>
</dbReference>
<evidence type="ECO:0000256" key="4">
    <source>
        <dbReference type="ARBA" id="ARBA00022723"/>
    </source>
</evidence>
<evidence type="ECO:0008006" key="10">
    <source>
        <dbReference type="Google" id="ProtNLM"/>
    </source>
</evidence>
<feature type="compositionally biased region" description="Basic and acidic residues" evidence="7">
    <location>
        <begin position="134"/>
        <end position="152"/>
    </location>
</feature>
<keyword evidence="4" id="KW-0479">Metal-binding</keyword>
<gene>
    <name evidence="9" type="ORF">Csp_B20600</name>
</gene>
<dbReference type="CDD" id="cd01137">
    <property type="entry name" value="PsaA"/>
    <property type="match status" value="1"/>
</dbReference>
<accession>C9YH10</accession>
<keyword evidence="5 8" id="KW-0732">Signal</keyword>
<evidence type="ECO:0000256" key="5">
    <source>
        <dbReference type="ARBA" id="ARBA00022729"/>
    </source>
</evidence>
<feature type="region of interest" description="Disordered" evidence="7">
    <location>
        <begin position="129"/>
        <end position="155"/>
    </location>
</feature>
<evidence type="ECO:0000256" key="7">
    <source>
        <dbReference type="SAM" id="MobiDB-lite"/>
    </source>
</evidence>
<dbReference type="PANTHER" id="PTHR42953">
    <property type="entry name" value="HIGH-AFFINITY ZINC UPTAKE SYSTEM PROTEIN ZNUA-RELATED"/>
    <property type="match status" value="1"/>
</dbReference>
<dbReference type="InterPro" id="IPR006128">
    <property type="entry name" value="Lipoprotein_PsaA-like"/>
</dbReference>
<dbReference type="InterPro" id="IPR050492">
    <property type="entry name" value="Bact_metal-bind_prot9"/>
</dbReference>
<comment type="similarity">
    <text evidence="2 6">Belongs to the bacterial solute-binding protein 9 family.</text>
</comment>
<dbReference type="GO" id="GO:0030001">
    <property type="term" value="P:metal ion transport"/>
    <property type="evidence" value="ECO:0007669"/>
    <property type="project" value="InterPro"/>
</dbReference>
<evidence type="ECO:0000256" key="8">
    <source>
        <dbReference type="SAM" id="SignalP"/>
    </source>
</evidence>
<dbReference type="PANTHER" id="PTHR42953:SF1">
    <property type="entry name" value="METAL-BINDING PROTEIN HI_0362-RELATED"/>
    <property type="match status" value="1"/>
</dbReference>
<organism evidence="9">
    <name type="scientific">Curvibacter symbiont subsp. Hydra magnipapillata</name>
    <dbReference type="NCBI Taxonomy" id="667019"/>
    <lineage>
        <taxon>Bacteria</taxon>
        <taxon>Pseudomonadati</taxon>
        <taxon>Pseudomonadota</taxon>
        <taxon>Betaproteobacteria</taxon>
        <taxon>Burkholderiales</taxon>
        <taxon>Comamonadaceae</taxon>
        <taxon>Curvibacter</taxon>
    </lineage>
</organism>
<protein>
    <recommendedName>
        <fullName evidence="10">Metal ABC transporter substrate-binding protein</fullName>
    </recommendedName>
</protein>